<feature type="region of interest" description="Disordered" evidence="1">
    <location>
        <begin position="135"/>
        <end position="155"/>
    </location>
</feature>
<gene>
    <name evidence="2" type="ORF">CHLRE_05g232100v5</name>
</gene>
<dbReference type="ExpressionAtlas" id="A0A2K3DRX7">
    <property type="expression patterns" value="baseline"/>
</dbReference>
<reference evidence="2 3" key="1">
    <citation type="journal article" date="2007" name="Science">
        <title>The Chlamydomonas genome reveals the evolution of key animal and plant functions.</title>
        <authorList>
            <person name="Merchant S.S."/>
            <person name="Prochnik S.E."/>
            <person name="Vallon O."/>
            <person name="Harris E.H."/>
            <person name="Karpowicz S.J."/>
            <person name="Witman G.B."/>
            <person name="Terry A."/>
            <person name="Salamov A."/>
            <person name="Fritz-Laylin L.K."/>
            <person name="Marechal-Drouard L."/>
            <person name="Marshall W.F."/>
            <person name="Qu L.H."/>
            <person name="Nelson D.R."/>
            <person name="Sanderfoot A.A."/>
            <person name="Spalding M.H."/>
            <person name="Kapitonov V.V."/>
            <person name="Ren Q."/>
            <person name="Ferris P."/>
            <person name="Lindquist E."/>
            <person name="Shapiro H."/>
            <person name="Lucas S.M."/>
            <person name="Grimwood J."/>
            <person name="Schmutz J."/>
            <person name="Cardol P."/>
            <person name="Cerutti H."/>
            <person name="Chanfreau G."/>
            <person name="Chen C.L."/>
            <person name="Cognat V."/>
            <person name="Croft M.T."/>
            <person name="Dent R."/>
            <person name="Dutcher S."/>
            <person name="Fernandez E."/>
            <person name="Fukuzawa H."/>
            <person name="Gonzalez-Ballester D."/>
            <person name="Gonzalez-Halphen D."/>
            <person name="Hallmann A."/>
            <person name="Hanikenne M."/>
            <person name="Hippler M."/>
            <person name="Inwood W."/>
            <person name="Jabbari K."/>
            <person name="Kalanon M."/>
            <person name="Kuras R."/>
            <person name="Lefebvre P.A."/>
            <person name="Lemaire S.D."/>
            <person name="Lobanov A.V."/>
            <person name="Lohr M."/>
            <person name="Manuell A."/>
            <person name="Meier I."/>
            <person name="Mets L."/>
            <person name="Mittag M."/>
            <person name="Mittelmeier T."/>
            <person name="Moroney J.V."/>
            <person name="Moseley J."/>
            <person name="Napoli C."/>
            <person name="Nedelcu A.M."/>
            <person name="Niyogi K."/>
            <person name="Novoselov S.V."/>
            <person name="Paulsen I.T."/>
            <person name="Pazour G."/>
            <person name="Purton S."/>
            <person name="Ral J.P."/>
            <person name="Riano-Pachon D.M."/>
            <person name="Riekhof W."/>
            <person name="Rymarquis L."/>
            <person name="Schroda M."/>
            <person name="Stern D."/>
            <person name="Umen J."/>
            <person name="Willows R."/>
            <person name="Wilson N."/>
            <person name="Zimmer S.L."/>
            <person name="Allmer J."/>
            <person name="Balk J."/>
            <person name="Bisova K."/>
            <person name="Chen C.J."/>
            <person name="Elias M."/>
            <person name="Gendler K."/>
            <person name="Hauser C."/>
            <person name="Lamb M.R."/>
            <person name="Ledford H."/>
            <person name="Long J.C."/>
            <person name="Minagawa J."/>
            <person name="Page M.D."/>
            <person name="Pan J."/>
            <person name="Pootakham W."/>
            <person name="Roje S."/>
            <person name="Rose A."/>
            <person name="Stahlberg E."/>
            <person name="Terauchi A.M."/>
            <person name="Yang P."/>
            <person name="Ball S."/>
            <person name="Bowler C."/>
            <person name="Dieckmann C.L."/>
            <person name="Gladyshev V.N."/>
            <person name="Green P."/>
            <person name="Jorgensen R."/>
            <person name="Mayfield S."/>
            <person name="Mueller-Roeber B."/>
            <person name="Rajamani S."/>
            <person name="Sayre R.T."/>
            <person name="Brokstein P."/>
            <person name="Dubchak I."/>
            <person name="Goodstein D."/>
            <person name="Hornick L."/>
            <person name="Huang Y.W."/>
            <person name="Jhaveri J."/>
            <person name="Luo Y."/>
            <person name="Martinez D."/>
            <person name="Ngau W.C."/>
            <person name="Otillar B."/>
            <person name="Poliakov A."/>
            <person name="Porter A."/>
            <person name="Szajkowski L."/>
            <person name="Werner G."/>
            <person name="Zhou K."/>
            <person name="Grigoriev I.V."/>
            <person name="Rokhsar D.S."/>
            <person name="Grossman A.R."/>
        </authorList>
    </citation>
    <scope>NUCLEOTIDE SEQUENCE [LARGE SCALE GENOMIC DNA]</scope>
    <source>
        <strain evidence="3">CC-503</strain>
    </source>
</reference>
<dbReference type="Gramene" id="PNW83289">
    <property type="protein sequence ID" value="PNW83289"/>
    <property type="gene ID" value="CHLRE_05g232100v5"/>
</dbReference>
<feature type="compositionally biased region" description="Polar residues" evidence="1">
    <location>
        <begin position="146"/>
        <end position="155"/>
    </location>
</feature>
<accession>A0A2K3DRX7</accession>
<keyword evidence="3" id="KW-1185">Reference proteome</keyword>
<dbReference type="GeneID" id="5727824"/>
<dbReference type="PaxDb" id="3055-EDO97070"/>
<dbReference type="AlphaFoldDB" id="A0A2K3DRX7"/>
<dbReference type="RefSeq" id="XP_042924568.1">
    <property type="nucleotide sequence ID" value="XM_043062145.1"/>
</dbReference>
<dbReference type="InParanoid" id="A0A2K3DRX7"/>
<evidence type="ECO:0000256" key="1">
    <source>
        <dbReference type="SAM" id="MobiDB-lite"/>
    </source>
</evidence>
<dbReference type="Proteomes" id="UP000006906">
    <property type="component" value="Chromosome 5"/>
</dbReference>
<evidence type="ECO:0000313" key="3">
    <source>
        <dbReference type="Proteomes" id="UP000006906"/>
    </source>
</evidence>
<dbReference type="OrthoDB" id="523795at2759"/>
<sequence>MLSHFNGSQEKVYDACDKCTNGGPMRGLGVTLKDWCEETSSHYECMRVEELKHMKGIDKDILEELPRYQQQLTEEHGQSAIALCLLCDCGARYMTFDLGTRRTIRGDGGHNEADKEHNKEMAVTLAARGIQVVLRPSPSAPKKTTAPASGAQQGQ</sequence>
<name>A0A2K3DRX7_CHLRE</name>
<proteinExistence type="predicted"/>
<evidence type="ECO:0000313" key="2">
    <source>
        <dbReference type="EMBL" id="PNW83289.1"/>
    </source>
</evidence>
<organism evidence="2 3">
    <name type="scientific">Chlamydomonas reinhardtii</name>
    <name type="common">Chlamydomonas smithii</name>
    <dbReference type="NCBI Taxonomy" id="3055"/>
    <lineage>
        <taxon>Eukaryota</taxon>
        <taxon>Viridiplantae</taxon>
        <taxon>Chlorophyta</taxon>
        <taxon>core chlorophytes</taxon>
        <taxon>Chlorophyceae</taxon>
        <taxon>CS clade</taxon>
        <taxon>Chlamydomonadales</taxon>
        <taxon>Chlamydomonadaceae</taxon>
        <taxon>Chlamydomonas</taxon>
    </lineage>
</organism>
<dbReference type="KEGG" id="cre:CHLRE_05g232100v5"/>
<protein>
    <submittedName>
        <fullName evidence="2">Uncharacterized protein</fullName>
    </submittedName>
</protein>
<dbReference type="EMBL" id="CM008966">
    <property type="protein sequence ID" value="PNW83289.1"/>
    <property type="molecule type" value="Genomic_DNA"/>
</dbReference>